<name>A0AAX3N1R4_9BACL</name>
<dbReference type="EMBL" id="CP118101">
    <property type="protein sequence ID" value="WDH83690.1"/>
    <property type="molecule type" value="Genomic_DNA"/>
</dbReference>
<dbReference type="RefSeq" id="WP_047912278.1">
    <property type="nucleotide sequence ID" value="NZ_CP118101.1"/>
</dbReference>
<reference evidence="3 6" key="1">
    <citation type="submission" date="2023-02" db="EMBL/GenBank/DDBJ databases">
        <title>Pathogen: clinical or host-associated sample.</title>
        <authorList>
            <person name="Hergert J."/>
            <person name="Casey R."/>
            <person name="Wagner J."/>
            <person name="Young E.L."/>
            <person name="Oakeson K.F."/>
        </authorList>
    </citation>
    <scope>NUCLEOTIDE SEQUENCE</scope>
    <source>
        <strain evidence="4 6">2022CK-00829</strain>
        <strain evidence="3">2022CK-00830</strain>
    </source>
</reference>
<feature type="domain" description="Activator of Hsp90 ATPase homologue 1/2-like C-terminal" evidence="2">
    <location>
        <begin position="12"/>
        <end position="139"/>
    </location>
</feature>
<dbReference type="SUPFAM" id="SSF55961">
    <property type="entry name" value="Bet v1-like"/>
    <property type="match status" value="1"/>
</dbReference>
<organism evidence="3 5">
    <name type="scientific">Paenibacillus urinalis</name>
    <dbReference type="NCBI Taxonomy" id="521520"/>
    <lineage>
        <taxon>Bacteria</taxon>
        <taxon>Bacillati</taxon>
        <taxon>Bacillota</taxon>
        <taxon>Bacilli</taxon>
        <taxon>Bacillales</taxon>
        <taxon>Paenibacillaceae</taxon>
        <taxon>Paenibacillus</taxon>
    </lineage>
</organism>
<dbReference type="Proteomes" id="UP001220962">
    <property type="component" value="Chromosome"/>
</dbReference>
<evidence type="ECO:0000313" key="4">
    <source>
        <dbReference type="EMBL" id="WDI03351.1"/>
    </source>
</evidence>
<protein>
    <submittedName>
        <fullName evidence="3">SRPBCC domain-containing protein</fullName>
    </submittedName>
</protein>
<dbReference type="InterPro" id="IPR023393">
    <property type="entry name" value="START-like_dom_sf"/>
</dbReference>
<sequence>MEALRYELYIGASPEKIWDTLFKPEGTRQIFFGSIFDSSFKVGEGYRYVGPGNEGDETVHVYGEVLACEPGKLFSCTEHPGPSYAENHAELTTRMTYTLEIVGGCTKLTFVNDEWSEGHPSYERTKSTWPMVLSNVKSVAETGKALDFGF</sequence>
<dbReference type="EMBL" id="CP118108">
    <property type="protein sequence ID" value="WDI03351.1"/>
    <property type="molecule type" value="Genomic_DNA"/>
</dbReference>
<gene>
    <name evidence="3" type="ORF">PUW23_05540</name>
    <name evidence="4" type="ORF">PUW25_05095</name>
</gene>
<dbReference type="Pfam" id="PF08327">
    <property type="entry name" value="AHSA1"/>
    <property type="match status" value="1"/>
</dbReference>
<comment type="similarity">
    <text evidence="1">Belongs to the AHA1 family.</text>
</comment>
<evidence type="ECO:0000256" key="1">
    <source>
        <dbReference type="ARBA" id="ARBA00006817"/>
    </source>
</evidence>
<evidence type="ECO:0000313" key="5">
    <source>
        <dbReference type="Proteomes" id="UP001220962"/>
    </source>
</evidence>
<dbReference type="Gene3D" id="3.30.530.20">
    <property type="match status" value="1"/>
</dbReference>
<proteinExistence type="inferred from homology"/>
<accession>A0AAX3N1R4</accession>
<evidence type="ECO:0000259" key="2">
    <source>
        <dbReference type="Pfam" id="PF08327"/>
    </source>
</evidence>
<dbReference type="AlphaFoldDB" id="A0AAX3N1R4"/>
<evidence type="ECO:0000313" key="3">
    <source>
        <dbReference type="EMBL" id="WDH83690.1"/>
    </source>
</evidence>
<keyword evidence="6" id="KW-1185">Reference proteome</keyword>
<evidence type="ECO:0000313" key="6">
    <source>
        <dbReference type="Proteomes" id="UP001221519"/>
    </source>
</evidence>
<dbReference type="InterPro" id="IPR013538">
    <property type="entry name" value="ASHA1/2-like_C"/>
</dbReference>
<dbReference type="Proteomes" id="UP001221519">
    <property type="component" value="Chromosome"/>
</dbReference>